<reference evidence="3 4" key="1">
    <citation type="submission" date="2016-11" db="EMBL/GenBank/DDBJ databases">
        <authorList>
            <person name="Jaros S."/>
            <person name="Januszkiewicz K."/>
            <person name="Wedrychowicz H."/>
        </authorList>
    </citation>
    <scope>NUCLEOTIDE SEQUENCE [LARGE SCALE GENOMIC DNA]</scope>
    <source>
        <strain evidence="3 4">DSM 14501</strain>
    </source>
</reference>
<dbReference type="Gene3D" id="3.10.310.30">
    <property type="match status" value="1"/>
</dbReference>
<dbReference type="GO" id="GO:0003676">
    <property type="term" value="F:nucleic acid binding"/>
    <property type="evidence" value="ECO:0007669"/>
    <property type="project" value="InterPro"/>
</dbReference>
<evidence type="ECO:0000313" key="3">
    <source>
        <dbReference type="EMBL" id="SHJ67319.1"/>
    </source>
</evidence>
<dbReference type="STRING" id="1121266.SAMN02745883_00110"/>
<feature type="domain" description="DHHA1" evidence="2">
    <location>
        <begin position="224"/>
        <end position="318"/>
    </location>
</feature>
<feature type="domain" description="DDH" evidence="1">
    <location>
        <begin position="16"/>
        <end position="159"/>
    </location>
</feature>
<evidence type="ECO:0000313" key="4">
    <source>
        <dbReference type="Proteomes" id="UP000184082"/>
    </source>
</evidence>
<dbReference type="Gene3D" id="3.90.1640.10">
    <property type="entry name" value="inorganic pyrophosphatase (n-terminal core)"/>
    <property type="match status" value="1"/>
</dbReference>
<name>A0A1M6L8D3_9FIRM</name>
<dbReference type="Pfam" id="PF02272">
    <property type="entry name" value="DHHA1"/>
    <property type="match status" value="1"/>
</dbReference>
<dbReference type="InterPro" id="IPR051319">
    <property type="entry name" value="Oligoribo/pAp-PDE_c-di-AMP_PDE"/>
</dbReference>
<dbReference type="EMBL" id="FRAJ01000003">
    <property type="protein sequence ID" value="SHJ67319.1"/>
    <property type="molecule type" value="Genomic_DNA"/>
</dbReference>
<evidence type="ECO:0000259" key="2">
    <source>
        <dbReference type="Pfam" id="PF02272"/>
    </source>
</evidence>
<evidence type="ECO:0000259" key="1">
    <source>
        <dbReference type="Pfam" id="PF01368"/>
    </source>
</evidence>
<dbReference type="PANTHER" id="PTHR47618:SF1">
    <property type="entry name" value="BIFUNCTIONAL OLIGORIBONUCLEASE AND PAP PHOSPHATASE NRNA"/>
    <property type="match status" value="1"/>
</dbReference>
<organism evidence="3 4">
    <name type="scientific">Caminicella sporogenes DSM 14501</name>
    <dbReference type="NCBI Taxonomy" id="1121266"/>
    <lineage>
        <taxon>Bacteria</taxon>
        <taxon>Bacillati</taxon>
        <taxon>Bacillota</taxon>
        <taxon>Clostridia</taxon>
        <taxon>Peptostreptococcales</taxon>
        <taxon>Caminicellaceae</taxon>
        <taxon>Caminicella</taxon>
    </lineage>
</organism>
<dbReference type="InterPro" id="IPR038763">
    <property type="entry name" value="DHH_sf"/>
</dbReference>
<dbReference type="Pfam" id="PF01368">
    <property type="entry name" value="DHH"/>
    <property type="match status" value="1"/>
</dbReference>
<dbReference type="InterPro" id="IPR001667">
    <property type="entry name" value="DDH_dom"/>
</dbReference>
<dbReference type="PANTHER" id="PTHR47618">
    <property type="entry name" value="BIFUNCTIONAL OLIGORIBONUCLEASE AND PAP PHOSPHATASE NRNA"/>
    <property type="match status" value="1"/>
</dbReference>
<dbReference type="InterPro" id="IPR003156">
    <property type="entry name" value="DHHA1_dom"/>
</dbReference>
<proteinExistence type="predicted"/>
<dbReference type="AlphaFoldDB" id="A0A1M6L8D3"/>
<protein>
    <submittedName>
        <fullName evidence="3">Phosphoesterase RecJ domain-containing protein</fullName>
    </submittedName>
</protein>
<dbReference type="SUPFAM" id="SSF64182">
    <property type="entry name" value="DHH phosphoesterases"/>
    <property type="match status" value="1"/>
</dbReference>
<keyword evidence="4" id="KW-1185">Reference proteome</keyword>
<accession>A0A1M6L8D3</accession>
<sequence>MKMNNYYLELFEGRKNIIILPHILPDGDTIGSSIALFYALKKLEKRVYIILNDKLPSNLKFLNANSKIITTEDFEKLSIKPDLIITVDSSDTDRLGDRAYLLDLCSEVLNIDHHSTNTNYGKYNLVNSKAAACGEIIYELLKKLKIYIDKNIATALYVALSTDTGSFKYSNTTPLTLRIAADLIEKGIDFSFINTELYQNKPINKIKLLSDVLNSLELHFDGKLAVIYVTNDMLKKNKIDISDTDGIIEYARDIEGVNIAVLLKEFSDNTIKVSLRSKYDFDVSIIAKKFGGGGHKKAAGCTIYDTIDNAKNILLNTFRENFR</sequence>
<dbReference type="Proteomes" id="UP000184082">
    <property type="component" value="Unassembled WGS sequence"/>
</dbReference>
<gene>
    <name evidence="3" type="ORF">SAMN02745883_00110</name>
</gene>